<proteinExistence type="predicted"/>
<accession>A0ABW1KE86</accession>
<reference evidence="3" key="1">
    <citation type="journal article" date="2019" name="Int. J. Syst. Evol. Microbiol.">
        <title>The Global Catalogue of Microorganisms (GCM) 10K type strain sequencing project: providing services to taxonomists for standard genome sequencing and annotation.</title>
        <authorList>
            <consortium name="The Broad Institute Genomics Platform"/>
            <consortium name="The Broad Institute Genome Sequencing Center for Infectious Disease"/>
            <person name="Wu L."/>
            <person name="Ma J."/>
        </authorList>
    </citation>
    <scope>NUCLEOTIDE SEQUENCE [LARGE SCALE GENOMIC DNA]</scope>
    <source>
        <strain evidence="3">ZS-35-S2</strain>
    </source>
</reference>
<gene>
    <name evidence="2" type="ORF">ACFP2T_27745</name>
</gene>
<evidence type="ECO:0000313" key="3">
    <source>
        <dbReference type="Proteomes" id="UP001596203"/>
    </source>
</evidence>
<protein>
    <recommendedName>
        <fullName evidence="4">Apea-like HEPN domain-containing protein</fullName>
    </recommendedName>
</protein>
<evidence type="ECO:0000313" key="2">
    <source>
        <dbReference type="EMBL" id="MFC6019976.1"/>
    </source>
</evidence>
<name>A0ABW1KE86_9ACTN</name>
<keyword evidence="3" id="KW-1185">Reference proteome</keyword>
<comment type="caution">
    <text evidence="2">The sequence shown here is derived from an EMBL/GenBank/DDBJ whole genome shotgun (WGS) entry which is preliminary data.</text>
</comment>
<evidence type="ECO:0000256" key="1">
    <source>
        <dbReference type="SAM" id="MobiDB-lite"/>
    </source>
</evidence>
<feature type="region of interest" description="Disordered" evidence="1">
    <location>
        <begin position="477"/>
        <end position="500"/>
    </location>
</feature>
<sequence length="500" mass="55193">MTDPSAELTLTSAIAELLGRARSMPDHLANIGNAELAEQVAGWAETVAVNDAASAAARTAGYLHYDNDGVDDRWGRRLTRNNLRTLGILDVLRMRAIPAQFPADLAAYLAGPPIPSEHLVVLDARLPVDGSHEISGWQLTQPTAADLDAVTPLPSSSQFATDPWDPALRLGGCCVLRRASNDLQARNPSVWGTGILRSLFEPELVIPAWEPLLLLNLAQAERVIVAAEYEIEPGRMVERIRGTGLDLMPATFDGIEEFEEPGWGPCRLDQQELAAVLRFTDIMSPLLEQWQAWQSLPQTDRNRKRAKSAGERLRRSAHRFLALGPRLGSDGDVVYERDRAEIIFWYMSALENLLITERPDGDFSRKVAQRAAILIGADDEERLEIRQAITQAYGVRSKVAHGDLPPDQLLRILPKPLYVYLRRAFRNLIILGPLFDVAAVCDDALMSAAVRERDIAGPVRLVTDQLPEEPGMRTWLRRAGTPTVGPGTHSPPPPRSPGRM</sequence>
<feature type="compositionally biased region" description="Pro residues" evidence="1">
    <location>
        <begin position="489"/>
        <end position="500"/>
    </location>
</feature>
<organism evidence="2 3">
    <name type="scientific">Plantactinospora solaniradicis</name>
    <dbReference type="NCBI Taxonomy" id="1723736"/>
    <lineage>
        <taxon>Bacteria</taxon>
        <taxon>Bacillati</taxon>
        <taxon>Actinomycetota</taxon>
        <taxon>Actinomycetes</taxon>
        <taxon>Micromonosporales</taxon>
        <taxon>Micromonosporaceae</taxon>
        <taxon>Plantactinospora</taxon>
    </lineage>
</organism>
<dbReference type="Proteomes" id="UP001596203">
    <property type="component" value="Unassembled WGS sequence"/>
</dbReference>
<dbReference type="RefSeq" id="WP_377426571.1">
    <property type="nucleotide sequence ID" value="NZ_JBHSPR010000024.1"/>
</dbReference>
<dbReference type="EMBL" id="JBHSPR010000024">
    <property type="protein sequence ID" value="MFC6019976.1"/>
    <property type="molecule type" value="Genomic_DNA"/>
</dbReference>
<evidence type="ECO:0008006" key="4">
    <source>
        <dbReference type="Google" id="ProtNLM"/>
    </source>
</evidence>